<keyword evidence="2" id="KW-0805">Transcription regulation</keyword>
<dbReference type="EMBL" id="JABCRI010000004">
    <property type="protein sequence ID" value="KAF8406819.1"/>
    <property type="molecule type" value="Genomic_DNA"/>
</dbReference>
<keyword evidence="3" id="KW-0804">Transcription</keyword>
<keyword evidence="4" id="KW-0539">Nucleus</keyword>
<comment type="caution">
    <text evidence="7">The sequence shown here is derived from an EMBL/GenBank/DDBJ whole genome shotgun (WGS) entry which is preliminary data.</text>
</comment>
<dbReference type="SUPFAM" id="SSF47459">
    <property type="entry name" value="HLH, helix-loop-helix DNA-binding domain"/>
    <property type="match status" value="1"/>
</dbReference>
<dbReference type="InterPro" id="IPR011598">
    <property type="entry name" value="bHLH_dom"/>
</dbReference>
<dbReference type="OMA" id="ISMIGMN"/>
<dbReference type="GO" id="GO:0000978">
    <property type="term" value="F:RNA polymerase II cis-regulatory region sequence-specific DNA binding"/>
    <property type="evidence" value="ECO:0007669"/>
    <property type="project" value="TreeGrafter"/>
</dbReference>
<evidence type="ECO:0000256" key="3">
    <source>
        <dbReference type="ARBA" id="ARBA00023163"/>
    </source>
</evidence>
<evidence type="ECO:0000256" key="4">
    <source>
        <dbReference type="ARBA" id="ARBA00023242"/>
    </source>
</evidence>
<feature type="region of interest" description="Disordered" evidence="5">
    <location>
        <begin position="144"/>
        <end position="203"/>
    </location>
</feature>
<evidence type="ECO:0000259" key="6">
    <source>
        <dbReference type="PROSITE" id="PS50888"/>
    </source>
</evidence>
<protein>
    <recommendedName>
        <fullName evidence="6">BHLH domain-containing protein</fullName>
    </recommendedName>
</protein>
<dbReference type="Proteomes" id="UP000655225">
    <property type="component" value="Unassembled WGS sequence"/>
</dbReference>
<dbReference type="InterPro" id="IPR036638">
    <property type="entry name" value="HLH_DNA-bd_sf"/>
</dbReference>
<evidence type="ECO:0000256" key="1">
    <source>
        <dbReference type="ARBA" id="ARBA00004123"/>
    </source>
</evidence>
<reference evidence="7 8" key="1">
    <citation type="submission" date="2020-04" db="EMBL/GenBank/DDBJ databases">
        <title>Plant Genome Project.</title>
        <authorList>
            <person name="Zhang R.-G."/>
        </authorList>
    </citation>
    <scope>NUCLEOTIDE SEQUENCE [LARGE SCALE GENOMIC DNA]</scope>
    <source>
        <strain evidence="7">YNK0</strain>
        <tissue evidence="7">Leaf</tissue>
    </source>
</reference>
<gene>
    <name evidence="7" type="ORF">HHK36_005940</name>
</gene>
<keyword evidence="8" id="KW-1185">Reference proteome</keyword>
<organism evidence="7 8">
    <name type="scientific">Tetracentron sinense</name>
    <name type="common">Spur-leaf</name>
    <dbReference type="NCBI Taxonomy" id="13715"/>
    <lineage>
        <taxon>Eukaryota</taxon>
        <taxon>Viridiplantae</taxon>
        <taxon>Streptophyta</taxon>
        <taxon>Embryophyta</taxon>
        <taxon>Tracheophyta</taxon>
        <taxon>Spermatophyta</taxon>
        <taxon>Magnoliopsida</taxon>
        <taxon>Trochodendrales</taxon>
        <taxon>Trochodendraceae</taxon>
        <taxon>Tetracentron</taxon>
    </lineage>
</organism>
<dbReference type="InterPro" id="IPR045843">
    <property type="entry name" value="IND-like"/>
</dbReference>
<accession>A0A835DNT1</accession>
<dbReference type="OrthoDB" id="759159at2759"/>
<feature type="region of interest" description="Disordered" evidence="5">
    <location>
        <begin position="82"/>
        <end position="110"/>
    </location>
</feature>
<comment type="subcellular location">
    <subcellularLocation>
        <location evidence="1">Nucleus</location>
    </subcellularLocation>
</comment>
<dbReference type="PANTHER" id="PTHR16223:SF215">
    <property type="entry name" value="OS02G0564700 PROTEIN"/>
    <property type="match status" value="1"/>
</dbReference>
<evidence type="ECO:0000256" key="2">
    <source>
        <dbReference type="ARBA" id="ARBA00023015"/>
    </source>
</evidence>
<dbReference type="PANTHER" id="PTHR16223">
    <property type="entry name" value="TRANSCRIPTION FACTOR BHLH83-RELATED"/>
    <property type="match status" value="1"/>
</dbReference>
<evidence type="ECO:0000313" key="8">
    <source>
        <dbReference type="Proteomes" id="UP000655225"/>
    </source>
</evidence>
<name>A0A835DNT1_TETSI</name>
<evidence type="ECO:0000256" key="5">
    <source>
        <dbReference type="SAM" id="MobiDB-lite"/>
    </source>
</evidence>
<dbReference type="Gene3D" id="4.10.280.10">
    <property type="entry name" value="Helix-loop-helix DNA-binding domain"/>
    <property type="match status" value="1"/>
</dbReference>
<dbReference type="GO" id="GO:0046983">
    <property type="term" value="F:protein dimerization activity"/>
    <property type="evidence" value="ECO:0007669"/>
    <property type="project" value="InterPro"/>
</dbReference>
<dbReference type="PROSITE" id="PS50888">
    <property type="entry name" value="BHLH"/>
    <property type="match status" value="1"/>
</dbReference>
<feature type="domain" description="BHLH" evidence="6">
    <location>
        <begin position="325"/>
        <end position="374"/>
    </location>
</feature>
<evidence type="ECO:0000313" key="7">
    <source>
        <dbReference type="EMBL" id="KAF8406819.1"/>
    </source>
</evidence>
<dbReference type="GO" id="GO:0005634">
    <property type="term" value="C:nucleus"/>
    <property type="evidence" value="ECO:0007669"/>
    <property type="project" value="UniProtKB-SubCell"/>
</dbReference>
<sequence>MDEYLNYFFSSSSWSDANGTEKSSWVGSGPAQTNVLIPDTIGIYEGDEKNLPISMIPSGHLMENLALQGTIHVGGVSNCGLDQSSLQGEDQSQQAGPASDSKPSLNGVVNDSSKSEYLGMQFNTILSTLATLNHISPKLLPVVGDSTKSSRSLHESGPLGSNDSEPSEFHQSLRDSQSLPSIPQLWPPPCYSDVSSQSPGMRQHKLQGFGLQEEYVDSKTNVLENGYLGDDKFLQLDNLSASVTINGQDELQNHPLSSFTAGPQISMTRTDGLHSQTQLLQLTEGNPINHCMIRGPVSQFQPVQATAGSGCNGAIKPRMRARRGQATDPHSIAERLRREKIAERMKNLQELVPNSNKGSSGILLSPTSDEGVDLSECPDSAAFEQEVVKLMESNLMVAMQFLQSKGLCLMPTALAAAISSVKTSLGTVSGERKKPALTHGLAASHNNGLLSIGTQQMSSNRDIVTKENAIGNHNKEGITTNGFTGSVVRQEENTSCTAREL</sequence>
<dbReference type="GO" id="GO:0000981">
    <property type="term" value="F:DNA-binding transcription factor activity, RNA polymerase II-specific"/>
    <property type="evidence" value="ECO:0007669"/>
    <property type="project" value="TreeGrafter"/>
</dbReference>
<dbReference type="AlphaFoldDB" id="A0A835DNT1"/>
<proteinExistence type="predicted"/>